<dbReference type="InterPro" id="IPR036388">
    <property type="entry name" value="WH-like_DNA-bd_sf"/>
</dbReference>
<organism evidence="2 3">
    <name type="scientific">Paenibacillus selenitireducens</name>
    <dbReference type="NCBI Taxonomy" id="1324314"/>
    <lineage>
        <taxon>Bacteria</taxon>
        <taxon>Bacillati</taxon>
        <taxon>Bacillota</taxon>
        <taxon>Bacilli</taxon>
        <taxon>Bacillales</taxon>
        <taxon>Paenibacillaceae</taxon>
        <taxon>Paenibacillus</taxon>
    </lineage>
</organism>
<dbReference type="Gene3D" id="1.10.10.10">
    <property type="entry name" value="Winged helix-like DNA-binding domain superfamily/Winged helix DNA-binding domain"/>
    <property type="match status" value="1"/>
</dbReference>
<dbReference type="CDD" id="cd00090">
    <property type="entry name" value="HTH_ARSR"/>
    <property type="match status" value="1"/>
</dbReference>
<keyword evidence="3" id="KW-1185">Reference proteome</keyword>
<evidence type="ECO:0000313" key="3">
    <source>
        <dbReference type="Proteomes" id="UP000190188"/>
    </source>
</evidence>
<dbReference type="InterPro" id="IPR036390">
    <property type="entry name" value="WH_DNA-bd_sf"/>
</dbReference>
<evidence type="ECO:0000256" key="1">
    <source>
        <dbReference type="ARBA" id="ARBA00023125"/>
    </source>
</evidence>
<reference evidence="2 3" key="1">
    <citation type="submission" date="2017-01" db="EMBL/GenBank/DDBJ databases">
        <title>Genome analysis of Paenibacillus selenitrireducens ES3-24.</title>
        <authorList>
            <person name="Xu D."/>
            <person name="Yao R."/>
            <person name="Zheng S."/>
        </authorList>
    </citation>
    <scope>NUCLEOTIDE SEQUENCE [LARGE SCALE GENOMIC DNA]</scope>
    <source>
        <strain evidence="2 3">ES3-24</strain>
    </source>
</reference>
<protein>
    <recommendedName>
        <fullName evidence="4">Transcriptional regulator</fullName>
    </recommendedName>
</protein>
<evidence type="ECO:0008006" key="4">
    <source>
        <dbReference type="Google" id="ProtNLM"/>
    </source>
</evidence>
<dbReference type="InterPro" id="IPR011991">
    <property type="entry name" value="ArsR-like_HTH"/>
</dbReference>
<dbReference type="Proteomes" id="UP000190188">
    <property type="component" value="Unassembled WGS sequence"/>
</dbReference>
<dbReference type="GO" id="GO:0003677">
    <property type="term" value="F:DNA binding"/>
    <property type="evidence" value="ECO:0007669"/>
    <property type="project" value="UniProtKB-KW"/>
</dbReference>
<dbReference type="RefSeq" id="WP_078500287.1">
    <property type="nucleotide sequence ID" value="NZ_MSZX01000007.1"/>
</dbReference>
<dbReference type="SUPFAM" id="SSF46785">
    <property type="entry name" value="Winged helix' DNA-binding domain"/>
    <property type="match status" value="1"/>
</dbReference>
<name>A0A1T2X956_9BACL</name>
<dbReference type="Pfam" id="PF12840">
    <property type="entry name" value="HTH_20"/>
    <property type="match status" value="1"/>
</dbReference>
<comment type="caution">
    <text evidence="2">The sequence shown here is derived from an EMBL/GenBank/DDBJ whole genome shotgun (WGS) entry which is preliminary data.</text>
</comment>
<evidence type="ECO:0000313" key="2">
    <source>
        <dbReference type="EMBL" id="OPA76123.1"/>
    </source>
</evidence>
<gene>
    <name evidence="2" type="ORF">BVG16_18065</name>
</gene>
<dbReference type="AlphaFoldDB" id="A0A1T2X956"/>
<dbReference type="EMBL" id="MSZX01000007">
    <property type="protein sequence ID" value="OPA76123.1"/>
    <property type="molecule type" value="Genomic_DNA"/>
</dbReference>
<accession>A0A1T2X956</accession>
<proteinExistence type="predicted"/>
<dbReference type="STRING" id="1324314.BVG16_18065"/>
<sequence length="193" mass="22257">MDENIYEITSYAQAKVISNKLRMKILAIFDDEKPRTSKQLADELGLPASKTHYHVRELAKVGLLVQTETKEKGGIIEKYYLPIAKGFRIALQDEPHREEGEKSGKHLVVKSFLSEYQEAFLEALDAVEDRKKQGLPVEQKNPLMRSNSFYLSKEKQDLFYQELEQLLNKWDQLGDPAGDDVQYVRFVMTAFAK</sequence>
<keyword evidence="1" id="KW-0238">DNA-binding</keyword>